<proteinExistence type="predicted"/>
<evidence type="ECO:0000313" key="4">
    <source>
        <dbReference type="Proteomes" id="UP000198517"/>
    </source>
</evidence>
<dbReference type="AlphaFoldDB" id="A0A1G6YQM4"/>
<dbReference type="Pfam" id="PF00171">
    <property type="entry name" value="Aldedh"/>
    <property type="match status" value="1"/>
</dbReference>
<dbReference type="Gene3D" id="3.40.605.10">
    <property type="entry name" value="Aldehyde Dehydrogenase, Chain A, domain 1"/>
    <property type="match status" value="1"/>
</dbReference>
<dbReference type="RefSeq" id="WP_176763203.1">
    <property type="nucleotide sequence ID" value="NZ_FNAS01000001.1"/>
</dbReference>
<dbReference type="PANTHER" id="PTHR43217:SF1">
    <property type="entry name" value="SUCCINATE SEMIALDEHYDE DEHYDROGENASE [NAD(P)+] SAD"/>
    <property type="match status" value="1"/>
</dbReference>
<dbReference type="PANTHER" id="PTHR43217">
    <property type="entry name" value="SUCCINATE SEMIALDEHYDE DEHYDROGENASE [NAD(P)+] SAD"/>
    <property type="match status" value="1"/>
</dbReference>
<gene>
    <name evidence="3" type="ORF">SAMN05421544_101238</name>
</gene>
<keyword evidence="1" id="KW-0560">Oxidoreductase</keyword>
<dbReference type="EMBL" id="FNAS01000001">
    <property type="protein sequence ID" value="SDD92709.1"/>
    <property type="molecule type" value="Genomic_DNA"/>
</dbReference>
<accession>A0A1G6YQM4</accession>
<dbReference type="PROSITE" id="PS00070">
    <property type="entry name" value="ALDEHYDE_DEHYDR_CYS"/>
    <property type="match status" value="1"/>
</dbReference>
<organism evidence="3 4">
    <name type="scientific">Riemerella columbipharyngis</name>
    <dbReference type="NCBI Taxonomy" id="1071918"/>
    <lineage>
        <taxon>Bacteria</taxon>
        <taxon>Pseudomonadati</taxon>
        <taxon>Bacteroidota</taxon>
        <taxon>Flavobacteriia</taxon>
        <taxon>Flavobacteriales</taxon>
        <taxon>Weeksellaceae</taxon>
        <taxon>Riemerella</taxon>
    </lineage>
</organism>
<dbReference type="InterPro" id="IPR016163">
    <property type="entry name" value="Ald_DH_C"/>
</dbReference>
<name>A0A1G6YQM4_9FLAO</name>
<dbReference type="GO" id="GO:0004777">
    <property type="term" value="F:succinate-semialdehyde dehydrogenase (NAD+) activity"/>
    <property type="evidence" value="ECO:0007669"/>
    <property type="project" value="TreeGrafter"/>
</dbReference>
<keyword evidence="4" id="KW-1185">Reference proteome</keyword>
<dbReference type="InterPro" id="IPR016160">
    <property type="entry name" value="Ald_DH_CS_CYS"/>
</dbReference>
<evidence type="ECO:0000259" key="2">
    <source>
        <dbReference type="Pfam" id="PF00171"/>
    </source>
</evidence>
<dbReference type="InterPro" id="IPR047110">
    <property type="entry name" value="GABD/Sad-like"/>
</dbReference>
<dbReference type="Gene3D" id="3.40.309.10">
    <property type="entry name" value="Aldehyde Dehydrogenase, Chain A, domain 2"/>
    <property type="match status" value="1"/>
</dbReference>
<dbReference type="Proteomes" id="UP000198517">
    <property type="component" value="Unassembled WGS sequence"/>
</dbReference>
<dbReference type="SUPFAM" id="SSF53720">
    <property type="entry name" value="ALDH-like"/>
    <property type="match status" value="1"/>
</dbReference>
<dbReference type="InterPro" id="IPR016162">
    <property type="entry name" value="Ald_DH_N"/>
</dbReference>
<sequence>MQNLIQDKLSLAQKSYQEWRFITFEKKQNLFKKLSDILLENKEIYAEIITSEMNKPISQSIAEVEKCAMMVNFYAKAENILAPEKIKTNFNISEIHHTPMGVILGVMPWNYPFWQVLRFATPTILAGNTVVMKHASICFGTGRAIEEAFTKAGFPKGIFQNFELGHSEIKEIIEHPIVKGVSLTGSEEAGAMVASIAGKSIKKSVLELGGSDAYIVLEDADLQKAAKIGAFARLQNCGQTCVAAKRFIIHKNIKDSFLNLFIDEYRKYQPENPWNKSTTLSGMARKDLADELENQYQKTIDGGAEILIPLERVSDNEFIPGLVLVEKDHPILSEEIFGPLGLVLIAESDDDALSLANDIPYGLGNAVWTKNSEKAMYFAERLDSGTVAINSMTKSDPNLPFGGAKRSGYGTELSLQALKEFTIPKTIVKE</sequence>
<evidence type="ECO:0000313" key="3">
    <source>
        <dbReference type="EMBL" id="SDD92709.1"/>
    </source>
</evidence>
<feature type="domain" description="Aldehyde dehydrogenase" evidence="2">
    <location>
        <begin position="8"/>
        <end position="427"/>
    </location>
</feature>
<dbReference type="STRING" id="1071918.SAMN05421544_101238"/>
<protein>
    <submittedName>
        <fullName evidence="3">Succinate-semialdehyde dehydrogenase / glutarate-semialdehyde dehydrogenase</fullName>
    </submittedName>
</protein>
<evidence type="ECO:0000256" key="1">
    <source>
        <dbReference type="ARBA" id="ARBA00023002"/>
    </source>
</evidence>
<reference evidence="3 4" key="1">
    <citation type="submission" date="2016-10" db="EMBL/GenBank/DDBJ databases">
        <authorList>
            <person name="de Groot N.N."/>
        </authorList>
    </citation>
    <scope>NUCLEOTIDE SEQUENCE [LARGE SCALE GENOMIC DNA]</scope>
    <source>
        <strain evidence="3 4">DSM 24015</strain>
    </source>
</reference>
<dbReference type="InterPro" id="IPR015590">
    <property type="entry name" value="Aldehyde_DH_dom"/>
</dbReference>
<dbReference type="InterPro" id="IPR016161">
    <property type="entry name" value="Ald_DH/histidinol_DH"/>
</dbReference>